<dbReference type="InterPro" id="IPR020843">
    <property type="entry name" value="ER"/>
</dbReference>
<dbReference type="SMART" id="SM00823">
    <property type="entry name" value="PKS_PP"/>
    <property type="match status" value="1"/>
</dbReference>
<dbReference type="Gene3D" id="3.40.47.10">
    <property type="match status" value="1"/>
</dbReference>
<dbReference type="Pfam" id="PF14765">
    <property type="entry name" value="PS-DH"/>
    <property type="match status" value="1"/>
</dbReference>
<dbReference type="InterPro" id="IPR013154">
    <property type="entry name" value="ADH-like_N"/>
</dbReference>
<feature type="active site" description="Proton donor; for dehydratase activity" evidence="6">
    <location>
        <position position="1085"/>
    </location>
</feature>
<dbReference type="Gene3D" id="1.10.1200.10">
    <property type="entry name" value="ACP-like"/>
    <property type="match status" value="1"/>
</dbReference>
<dbReference type="FunFam" id="3.40.50.720:FF:000209">
    <property type="entry name" value="Polyketide synthase Pks12"/>
    <property type="match status" value="1"/>
</dbReference>
<dbReference type="Gene3D" id="3.30.70.250">
    <property type="entry name" value="Malonyl-CoA ACP transacylase, ACP-binding"/>
    <property type="match status" value="1"/>
</dbReference>
<dbReference type="SUPFAM" id="SSF51735">
    <property type="entry name" value="NAD(P)-binding Rossmann-fold domains"/>
    <property type="match status" value="3"/>
</dbReference>
<dbReference type="Pfam" id="PF08240">
    <property type="entry name" value="ADH_N"/>
    <property type="match status" value="1"/>
</dbReference>
<name>A0A1X0DF54_9MYCO</name>
<dbReference type="PROSITE" id="PS00606">
    <property type="entry name" value="KS3_1"/>
    <property type="match status" value="1"/>
</dbReference>
<accession>A0A1X0DF54</accession>
<keyword evidence="2" id="KW-0597">Phosphoprotein</keyword>
<feature type="domain" description="PKS/mFAS DH" evidence="9">
    <location>
        <begin position="889"/>
        <end position="1169"/>
    </location>
</feature>
<evidence type="ECO:0000256" key="5">
    <source>
        <dbReference type="ARBA" id="ARBA00023268"/>
    </source>
</evidence>
<dbReference type="PROSITE" id="PS00012">
    <property type="entry name" value="PHOSPHOPANTETHEINE"/>
    <property type="match status" value="1"/>
</dbReference>
<dbReference type="InterPro" id="IPR049900">
    <property type="entry name" value="PKS_mFAS_DH"/>
</dbReference>
<keyword evidence="5" id="KW-0511">Multifunctional enzyme</keyword>
<dbReference type="SMART" id="SM00825">
    <property type="entry name" value="PKS_KS"/>
    <property type="match status" value="1"/>
</dbReference>
<dbReference type="InterPro" id="IPR016039">
    <property type="entry name" value="Thiolase-like"/>
</dbReference>
<keyword evidence="4" id="KW-0521">NADP</keyword>
<dbReference type="InterPro" id="IPR057326">
    <property type="entry name" value="KR_dom"/>
</dbReference>
<dbReference type="FunFam" id="3.40.47.10:FF:000019">
    <property type="entry name" value="Polyketide synthase type I"/>
    <property type="match status" value="1"/>
</dbReference>
<keyword evidence="11" id="KW-1185">Reference proteome</keyword>
<reference evidence="10 11" key="1">
    <citation type="submission" date="2016-12" db="EMBL/GenBank/DDBJ databases">
        <title>The new phylogeny of genus Mycobacterium.</title>
        <authorList>
            <person name="Tortoli E."/>
            <person name="Trovato A."/>
            <person name="Cirillo D.M."/>
        </authorList>
    </citation>
    <scope>NUCLEOTIDE SEQUENCE [LARGE SCALE GENOMIC DNA]</scope>
    <source>
        <strain evidence="10 11">DSM 45130</strain>
    </source>
</reference>
<dbReference type="InterPro" id="IPR036291">
    <property type="entry name" value="NAD(P)-bd_dom_sf"/>
</dbReference>
<dbReference type="InterPro" id="IPR009081">
    <property type="entry name" value="PP-bd_ACP"/>
</dbReference>
<proteinExistence type="predicted"/>
<dbReference type="Pfam" id="PF00698">
    <property type="entry name" value="Acyl_transf_1"/>
    <property type="match status" value="1"/>
</dbReference>
<dbReference type="SMART" id="SM00822">
    <property type="entry name" value="PKS_KR"/>
    <property type="match status" value="1"/>
</dbReference>
<dbReference type="GO" id="GO:0031177">
    <property type="term" value="F:phosphopantetheine binding"/>
    <property type="evidence" value="ECO:0007669"/>
    <property type="project" value="InterPro"/>
</dbReference>
<dbReference type="SUPFAM" id="SSF55048">
    <property type="entry name" value="Probable ACP-binding domain of malonyl-CoA ACP transacylase"/>
    <property type="match status" value="1"/>
</dbReference>
<dbReference type="InterPro" id="IPR042104">
    <property type="entry name" value="PKS_dehydratase_sf"/>
</dbReference>
<feature type="domain" description="Carrier" evidence="7">
    <location>
        <begin position="2000"/>
        <end position="2075"/>
    </location>
</feature>
<dbReference type="SMART" id="SM00827">
    <property type="entry name" value="PKS_AT"/>
    <property type="match status" value="1"/>
</dbReference>
<dbReference type="CDD" id="cd00833">
    <property type="entry name" value="PKS"/>
    <property type="match status" value="1"/>
</dbReference>
<evidence type="ECO:0000256" key="1">
    <source>
        <dbReference type="ARBA" id="ARBA00022450"/>
    </source>
</evidence>
<dbReference type="Pfam" id="PF21089">
    <property type="entry name" value="PKS_DH_N"/>
    <property type="match status" value="1"/>
</dbReference>
<dbReference type="InterPro" id="IPR006162">
    <property type="entry name" value="Ppantetheine_attach_site"/>
</dbReference>
<evidence type="ECO:0000259" key="9">
    <source>
        <dbReference type="PROSITE" id="PS52019"/>
    </source>
</evidence>
<dbReference type="InterPro" id="IPR013968">
    <property type="entry name" value="PKS_KR"/>
</dbReference>
<dbReference type="GO" id="GO:0006633">
    <property type="term" value="P:fatty acid biosynthetic process"/>
    <property type="evidence" value="ECO:0007669"/>
    <property type="project" value="InterPro"/>
</dbReference>
<dbReference type="SUPFAM" id="SSF52151">
    <property type="entry name" value="FabD/lysophospholipase-like"/>
    <property type="match status" value="1"/>
</dbReference>
<dbReference type="Gene3D" id="3.40.366.10">
    <property type="entry name" value="Malonyl-Coenzyme A Acyl Carrier Protein, domain 2"/>
    <property type="match status" value="1"/>
</dbReference>
<dbReference type="InterPro" id="IPR020841">
    <property type="entry name" value="PKS_Beta-ketoAc_synthase_dom"/>
</dbReference>
<dbReference type="InterPro" id="IPR011032">
    <property type="entry name" value="GroES-like_sf"/>
</dbReference>
<evidence type="ECO:0000256" key="2">
    <source>
        <dbReference type="ARBA" id="ARBA00022553"/>
    </source>
</evidence>
<evidence type="ECO:0000259" key="8">
    <source>
        <dbReference type="PROSITE" id="PS52004"/>
    </source>
</evidence>
<dbReference type="Pfam" id="PF00109">
    <property type="entry name" value="ketoacyl-synt"/>
    <property type="match status" value="1"/>
</dbReference>
<dbReference type="InterPro" id="IPR036736">
    <property type="entry name" value="ACP-like_sf"/>
</dbReference>
<evidence type="ECO:0000256" key="6">
    <source>
        <dbReference type="PROSITE-ProRule" id="PRU01363"/>
    </source>
</evidence>
<dbReference type="Pfam" id="PF13602">
    <property type="entry name" value="ADH_zinc_N_2"/>
    <property type="match status" value="1"/>
</dbReference>
<dbReference type="PROSITE" id="PS50075">
    <property type="entry name" value="CARRIER"/>
    <property type="match status" value="1"/>
</dbReference>
<feature type="domain" description="Ketosynthase family 3 (KS3)" evidence="8">
    <location>
        <begin position="6"/>
        <end position="428"/>
    </location>
</feature>
<feature type="region of interest" description="N-terminal hotdog fold" evidence="6">
    <location>
        <begin position="889"/>
        <end position="1008"/>
    </location>
</feature>
<dbReference type="PROSITE" id="PS52004">
    <property type="entry name" value="KS3_2"/>
    <property type="match status" value="1"/>
</dbReference>
<dbReference type="OrthoDB" id="9778690at2"/>
<dbReference type="Pfam" id="PF08659">
    <property type="entry name" value="KR"/>
    <property type="match status" value="1"/>
</dbReference>
<dbReference type="Pfam" id="PF00550">
    <property type="entry name" value="PP-binding"/>
    <property type="match status" value="1"/>
</dbReference>
<dbReference type="PANTHER" id="PTHR43775">
    <property type="entry name" value="FATTY ACID SYNTHASE"/>
    <property type="match status" value="1"/>
</dbReference>
<dbReference type="InterPro" id="IPR020806">
    <property type="entry name" value="PKS_PP-bd"/>
</dbReference>
<dbReference type="InterPro" id="IPR018201">
    <property type="entry name" value="Ketoacyl_synth_AS"/>
</dbReference>
<evidence type="ECO:0000259" key="7">
    <source>
        <dbReference type="PROSITE" id="PS50075"/>
    </source>
</evidence>
<organism evidence="10 11">
    <name type="scientific">Mycolicibacterium insubricum</name>
    <dbReference type="NCBI Taxonomy" id="444597"/>
    <lineage>
        <taxon>Bacteria</taxon>
        <taxon>Bacillati</taxon>
        <taxon>Actinomycetota</taxon>
        <taxon>Actinomycetes</taxon>
        <taxon>Mycobacteriales</taxon>
        <taxon>Mycobacteriaceae</taxon>
        <taxon>Mycolicibacterium</taxon>
    </lineage>
</organism>
<dbReference type="PANTHER" id="PTHR43775:SF37">
    <property type="entry name" value="SI:DKEY-61P9.11"/>
    <property type="match status" value="1"/>
</dbReference>
<dbReference type="SMART" id="SM00826">
    <property type="entry name" value="PKS_DH"/>
    <property type="match status" value="1"/>
</dbReference>
<dbReference type="InterPro" id="IPR020807">
    <property type="entry name" value="PKS_DH"/>
</dbReference>
<dbReference type="CDD" id="cd05195">
    <property type="entry name" value="enoyl_red"/>
    <property type="match status" value="1"/>
</dbReference>
<feature type="region of interest" description="C-terminal hotdog fold" evidence="6">
    <location>
        <begin position="1023"/>
        <end position="1169"/>
    </location>
</feature>
<keyword evidence="3" id="KW-0808">Transferase</keyword>
<dbReference type="GO" id="GO:0005737">
    <property type="term" value="C:cytoplasm"/>
    <property type="evidence" value="ECO:0007669"/>
    <property type="project" value="TreeGrafter"/>
</dbReference>
<dbReference type="InterPro" id="IPR014031">
    <property type="entry name" value="Ketoacyl_synth_C"/>
</dbReference>
<dbReference type="GO" id="GO:0004315">
    <property type="term" value="F:3-oxoacyl-[acyl-carrier-protein] synthase activity"/>
    <property type="evidence" value="ECO:0007669"/>
    <property type="project" value="InterPro"/>
</dbReference>
<dbReference type="InterPro" id="IPR014030">
    <property type="entry name" value="Ketoacyl_synth_N"/>
</dbReference>
<evidence type="ECO:0000313" key="10">
    <source>
        <dbReference type="EMBL" id="ORA71036.1"/>
    </source>
</evidence>
<dbReference type="RefSeq" id="WP_083030462.1">
    <property type="nucleotide sequence ID" value="NZ_AP022618.1"/>
</dbReference>
<dbReference type="InterPro" id="IPR001227">
    <property type="entry name" value="Ac_transferase_dom_sf"/>
</dbReference>
<dbReference type="Proteomes" id="UP000192801">
    <property type="component" value="Unassembled WGS sequence"/>
</dbReference>
<sequence>MSASSYTPVAVIGMACRLPGGIDSPDSLWTALLGAEDLVSTVPPGRWDADDYYDPQPGVPGRSVSKWGGFIDDVAGFDAEFFGIGGAEATAIDPQHRVLLETAWEAVEHAGIDPKSLAGTRTGVFVGMTHGDYQLLAADANVIEGPYGFTGTNYSLASGRIAYALGACGPAYTVDAACSSGLLAVHLACRSLDDGESDTALAGGVSLLLDPRKMVSGSAQGMLSATGRCRAFDVAADGFVSAEGSAVLMLKRLADARRDGDRVLAVIRGTAANQDGHTVNIATPSMSAQRAVYTTALTAADVDPCSVGMVEAHGTGTPVGDPIEYESLAGVYGTAGPCALGSVKTNVGHSQSAAGAVSLIKAVLSVSHGIVPANLHFSGLPEKLQSIPTGLFVPQQTTDWPVTGDGPRRAAVSAYGLSGTNVHAVIEQAHDEIPQPAPGADTAPALFTVSASSEEELRRSAIRLAQWVSGPFEDTGAGLGDLAYTLARRRGHRRHRVAVTARDSAELGTALHDAGALAHPAAVGNDDRGPVWVFSGHGSQWPAMGAGLLRTEPEFASAIAELEPLMVAEAGFSITELLTDPAPVTAMDRVQPAVFAVQIGLAATLRGHGVHPAAVIGHSMGEVAAAVVAGGLSLRDGVAVICRRSALMASIAGSGAMASVELPAAQVLSELAGRGIGDVTLAVVAAPGSTVVGGNRDSIRQLLADWAARDIAAAEVAVEVASHSPEVAPILDDLIEALTDLNPGEPHCDYYSSTLYDPRDRADWDAYYWADNLRHTVRFAAAVQAALEDGHRVFAELSPHPLLTHAVDQTARDQDTSVATVAAMRRDQDGAGGLLPVVGALYAAGAAVDFGAILPDGSMVDAPLPSWTHQHLMVDRDEAGPTGPTVAAHPLLGAHVRLAEEPERHVWQADLGTDVQPWLADHRVHTAAALPAAAYCEMALSAASAVHGPGAIATDITFEQLLLLDPSTTVSSTASVAVGGGSAFVVETGGDGGAVRRSGARLAPASQERPGRRDITVLRDTHPQHMGGDELRAWFAERGIDYGPAFTGLTAAYTGGGPTVLAEVSLPVKLRSAQRGYLIHPALLDACFQAAGAHPDLQADLTGMLALPLGVARLQVHADPRAARYCLLRINRIDLTEIDADIEVLDESGAVLVTVTGLRLGTGLSLGSRRARILDDRLLTIDWAAAPNPTPSAGQAGRWLLIAATPGTAGRLDTLAAALRDHGAAVETLALAPDTACATDMAALTELLARERFAGIVIRTAPTADRDTPVAGLDQVGRLVPVLAAVAQTPGEHGVFLVTENAQQVLPDEPIDLSQGGLRGLVRVFAMEQPGTATVQIDLDTDSDASDVAAQLLSGAAEDESAWRAGHWYVARLRPTPLRPDERRSVRADHASDGLRVEIRTPGDLESVELVAVDRHPPGPGQIEVAVAASALNFADVLVAHGRYPSFEGRLPQFGADFAGVVTAVGAGVVEHRVGDRVAGITGQGAWASYLTCDASLAVRLDDSITDGVAAAVPSAHATAWYCLHELARIRRGDKVLIHSATGGVGQAAVAIARAAGADIFATAGSPARRDLLRQWGIDHVYDSRSTAFADEIRADTAGYGVDIVLNSLPGAAQRAGLELLSFGGRFLEIGKRDIYGDTRLGLLPFRRNLSFHAVDLALLTLTEPDAVARVLTCVYRAIADGVLPAPATTEYPLSEAATALRTMAAAGHTGKLVLVVPRTGASEVVLPPEQVPVYRPDGAYLITGGLGGLGLHLAQRLAQAGCGRIVLNGRSAPTAEASAVLADIGATGTEIVVVRGDIAAEGTAAWLVEAAMATGLPVRGVLHAAAVIEDATVPNITDELLKRDWGAKVHGAWHLQQATADSPLDWFCVFSSAAAMVGSPGQGGYAAANSWLDSFTRWRRTQGLPATAIAWGAWAQIGRGQALAGTVTDMAIAPDDGAHAFEAVIRSDRAYTGYAPIAGTSWVRAFARSSKFAEAFAALGAGTPGTSALRAELRELPPHEWPARLRRLVTEQIGLILRRSVEPDRPLTECGLDSLGSLEIRTRIEKETGVRVGGTAITTVRELADHLAGAIAAQDDAATSGPAWSR</sequence>
<dbReference type="InterPro" id="IPR049551">
    <property type="entry name" value="PKS_DH_C"/>
</dbReference>
<dbReference type="InterPro" id="IPR050091">
    <property type="entry name" value="PKS_NRPS_Biosynth_Enz"/>
</dbReference>
<dbReference type="GO" id="GO:0071770">
    <property type="term" value="P:DIM/DIP cell wall layer assembly"/>
    <property type="evidence" value="ECO:0007669"/>
    <property type="project" value="TreeGrafter"/>
</dbReference>
<dbReference type="FunFam" id="3.30.70.250:FF:000003">
    <property type="entry name" value="Polyketide beta-ketoacyl synthase Pks3"/>
    <property type="match status" value="1"/>
</dbReference>
<evidence type="ECO:0000313" key="11">
    <source>
        <dbReference type="Proteomes" id="UP000192801"/>
    </source>
</evidence>
<dbReference type="SUPFAM" id="SSF53901">
    <property type="entry name" value="Thiolase-like"/>
    <property type="match status" value="1"/>
</dbReference>
<protein>
    <submittedName>
        <fullName evidence="10">Polyketide synthase</fullName>
    </submittedName>
</protein>
<dbReference type="Pfam" id="PF22621">
    <property type="entry name" value="CurL-like_PKS_C"/>
    <property type="match status" value="1"/>
</dbReference>
<dbReference type="EMBL" id="MVHS01000016">
    <property type="protein sequence ID" value="ORA71036.1"/>
    <property type="molecule type" value="Genomic_DNA"/>
</dbReference>
<evidence type="ECO:0000256" key="3">
    <source>
        <dbReference type="ARBA" id="ARBA00022679"/>
    </source>
</evidence>
<dbReference type="InterPro" id="IPR053386">
    <property type="entry name" value="MBFA_synthase"/>
</dbReference>
<evidence type="ECO:0000256" key="4">
    <source>
        <dbReference type="ARBA" id="ARBA00022857"/>
    </source>
</evidence>
<dbReference type="Gene3D" id="3.10.129.110">
    <property type="entry name" value="Polyketide synthase dehydratase"/>
    <property type="match status" value="1"/>
</dbReference>
<dbReference type="InterPro" id="IPR049552">
    <property type="entry name" value="PKS_DH_N"/>
</dbReference>
<keyword evidence="1" id="KW-0596">Phosphopantetheine</keyword>
<dbReference type="NCBIfam" id="NF041183">
    <property type="entry name" value="Pks2_ls1_myc"/>
    <property type="match status" value="1"/>
</dbReference>
<dbReference type="SMART" id="SM00829">
    <property type="entry name" value="PKS_ER"/>
    <property type="match status" value="1"/>
</dbReference>
<dbReference type="InterPro" id="IPR014043">
    <property type="entry name" value="Acyl_transferase_dom"/>
</dbReference>
<dbReference type="InterPro" id="IPR016036">
    <property type="entry name" value="Malonyl_transacylase_ACP-bd"/>
</dbReference>
<dbReference type="Pfam" id="PF02801">
    <property type="entry name" value="Ketoacyl-synt_C"/>
    <property type="match status" value="1"/>
</dbReference>
<dbReference type="Gene3D" id="3.90.180.10">
    <property type="entry name" value="Medium-chain alcohol dehydrogenases, catalytic domain"/>
    <property type="match status" value="1"/>
</dbReference>
<dbReference type="Gene3D" id="3.40.50.720">
    <property type="entry name" value="NAD(P)-binding Rossmann-like Domain"/>
    <property type="match status" value="3"/>
</dbReference>
<dbReference type="InterPro" id="IPR016035">
    <property type="entry name" value="Acyl_Trfase/lysoPLipase"/>
</dbReference>
<dbReference type="PROSITE" id="PS52019">
    <property type="entry name" value="PKS_MFAS_DH"/>
    <property type="match status" value="1"/>
</dbReference>
<dbReference type="STRING" id="444597.BST26_09145"/>
<gene>
    <name evidence="10" type="ORF">BST26_09145</name>
</gene>
<dbReference type="SUPFAM" id="SSF50129">
    <property type="entry name" value="GroES-like"/>
    <property type="match status" value="1"/>
</dbReference>
<feature type="active site" description="Proton acceptor; for dehydratase activity" evidence="6">
    <location>
        <position position="922"/>
    </location>
</feature>
<dbReference type="GO" id="GO:0004312">
    <property type="term" value="F:fatty acid synthase activity"/>
    <property type="evidence" value="ECO:0007669"/>
    <property type="project" value="TreeGrafter"/>
</dbReference>
<dbReference type="GO" id="GO:0005886">
    <property type="term" value="C:plasma membrane"/>
    <property type="evidence" value="ECO:0007669"/>
    <property type="project" value="TreeGrafter"/>
</dbReference>
<dbReference type="GO" id="GO:0016491">
    <property type="term" value="F:oxidoreductase activity"/>
    <property type="evidence" value="ECO:0007669"/>
    <property type="project" value="InterPro"/>
</dbReference>
<dbReference type="SUPFAM" id="SSF47336">
    <property type="entry name" value="ACP-like"/>
    <property type="match status" value="1"/>
</dbReference>
<comment type="caution">
    <text evidence="10">The sequence shown here is derived from an EMBL/GenBank/DDBJ whole genome shotgun (WGS) entry which is preliminary data.</text>
</comment>